<dbReference type="FunFam" id="3.40.50.300:FF:000560">
    <property type="entry name" value="CLP protease regulatory subunit CLPX3 mitochondrial"/>
    <property type="match status" value="1"/>
</dbReference>
<dbReference type="SUPFAM" id="SSF52540">
    <property type="entry name" value="P-loop containing nucleoside triphosphate hydrolases"/>
    <property type="match status" value="1"/>
</dbReference>
<feature type="domain" description="Clp ATPase C-terminal" evidence="11">
    <location>
        <begin position="442"/>
        <end position="533"/>
    </location>
</feature>
<feature type="domain" description="AAA+ ATPase" evidence="10">
    <location>
        <begin position="231"/>
        <end position="389"/>
    </location>
</feature>
<evidence type="ECO:0000256" key="1">
    <source>
        <dbReference type="ARBA" id="ARBA00004173"/>
    </source>
</evidence>
<dbReference type="Gene3D" id="1.10.8.60">
    <property type="match status" value="1"/>
</dbReference>
<evidence type="ECO:0000259" key="11">
    <source>
        <dbReference type="SMART" id="SM01086"/>
    </source>
</evidence>
<protein>
    <recommendedName>
        <fullName evidence="14">CLP protease regulatory subunit CLPX1, mitochondrial-like</fullName>
    </recommendedName>
</protein>
<dbReference type="Pfam" id="PF07724">
    <property type="entry name" value="AAA_2"/>
    <property type="match status" value="1"/>
</dbReference>
<dbReference type="GO" id="GO:0051082">
    <property type="term" value="F:unfolded protein binding"/>
    <property type="evidence" value="ECO:0007669"/>
    <property type="project" value="InterPro"/>
</dbReference>
<keyword evidence="4" id="KW-0067">ATP-binding</keyword>
<dbReference type="PANTHER" id="PTHR48102:SF6">
    <property type="entry name" value="CLP PROTEASE REGULATORY SUBUNIT CLPX1, MITOCHONDRIAL"/>
    <property type="match status" value="1"/>
</dbReference>
<proteinExistence type="inferred from homology"/>
<dbReference type="EMBL" id="VOIH02000011">
    <property type="protein sequence ID" value="KAF3432816.1"/>
    <property type="molecule type" value="Genomic_DNA"/>
</dbReference>
<dbReference type="InterPro" id="IPR003959">
    <property type="entry name" value="ATPase_AAA_core"/>
</dbReference>
<evidence type="ECO:0000259" key="10">
    <source>
        <dbReference type="SMART" id="SM00382"/>
    </source>
</evidence>
<dbReference type="InterPro" id="IPR004487">
    <property type="entry name" value="Clp_protease_ATP-bd_su_ClpX"/>
</dbReference>
<accession>A0A8K0DLU9</accession>
<dbReference type="InterPro" id="IPR019489">
    <property type="entry name" value="Clp_ATPase_C"/>
</dbReference>
<dbReference type="OrthoDB" id="1721884at2759"/>
<keyword evidence="2" id="KW-0547">Nucleotide-binding</keyword>
<comment type="similarity">
    <text evidence="8">Belongs to the ClpX chaperone family.</text>
</comment>
<evidence type="ECO:0000256" key="3">
    <source>
        <dbReference type="ARBA" id="ARBA00022801"/>
    </source>
</evidence>
<dbReference type="InterPro" id="IPR050052">
    <property type="entry name" value="ATP-dep_Clp_protease_ClpX"/>
</dbReference>
<dbReference type="SMART" id="SM01086">
    <property type="entry name" value="ClpB_D2-small"/>
    <property type="match status" value="1"/>
</dbReference>
<comment type="function">
    <text evidence="7">ATP-dependent specificity component of the mitochondrial Clp protease. It directs the protease to specific substrates. Can perform chaperone functions in the absence of ClpP.</text>
</comment>
<evidence type="ECO:0000313" key="12">
    <source>
        <dbReference type="EMBL" id="KAF3432816.1"/>
    </source>
</evidence>
<dbReference type="GO" id="GO:0005524">
    <property type="term" value="F:ATP binding"/>
    <property type="evidence" value="ECO:0007669"/>
    <property type="project" value="UniProtKB-KW"/>
</dbReference>
<feature type="compositionally biased region" description="Polar residues" evidence="9">
    <location>
        <begin position="80"/>
        <end position="92"/>
    </location>
</feature>
<dbReference type="GO" id="GO:0005759">
    <property type="term" value="C:mitochondrial matrix"/>
    <property type="evidence" value="ECO:0007669"/>
    <property type="project" value="TreeGrafter"/>
</dbReference>
<keyword evidence="3" id="KW-0378">Hydrolase</keyword>
<dbReference type="GO" id="GO:0016887">
    <property type="term" value="F:ATP hydrolysis activity"/>
    <property type="evidence" value="ECO:0007669"/>
    <property type="project" value="InterPro"/>
</dbReference>
<keyword evidence="6" id="KW-0496">Mitochondrion</keyword>
<reference evidence="12" key="1">
    <citation type="submission" date="2020-03" db="EMBL/GenBank/DDBJ databases">
        <title>A high-quality chromosome-level genome assembly of a woody plant with both climbing and erect habits, Rhamnella rubrinervis.</title>
        <authorList>
            <person name="Lu Z."/>
            <person name="Yang Y."/>
            <person name="Zhu X."/>
            <person name="Sun Y."/>
        </authorList>
    </citation>
    <scope>NUCLEOTIDE SEQUENCE</scope>
    <source>
        <strain evidence="12">BYM</strain>
        <tissue evidence="12">Leaf</tissue>
    </source>
</reference>
<feature type="region of interest" description="Disordered" evidence="9">
    <location>
        <begin position="80"/>
        <end position="104"/>
    </location>
</feature>
<keyword evidence="13" id="KW-1185">Reference proteome</keyword>
<gene>
    <name evidence="12" type="ORF">FNV43_RR23918</name>
</gene>
<dbReference type="Pfam" id="PF10431">
    <property type="entry name" value="ClpB_D2-small"/>
    <property type="match status" value="1"/>
</dbReference>
<sequence length="585" mass="63656">MAAALRSKPSKETASLTVSQFRYFIFNYMHAGRMANSHCTHRTQWDDLYSNTPYNFTSFKPVSLRGEFVEKGTQILNSRRATQEATKNNDGNWSEKLDRSGRNSVLNSYGDPPEVWTGDGIVIRAGPSANLVRGGGGGGGQSPGSGDGFGSNLKDGCWGGSNMGSNFPTPKEICKGLDKFVIGQEKAKKVLSVAVYNHYKRIYHESLNKWASEDSGNQKADAVDEDRVELEKSNILLMGPTGSGKTLLAKTLARFVNVPFVIADATTLTQAGYVGEDVESILYKLLMVADYNVAAAQQGIVYIDEVDKITKKAESLNISRDVSGEGVQQALLKMLEGTIVNVPEKGARKHPRGENIQIDTKDILFICGGAFIDLEKTISERHQDSSIGFGAPVRASMRTGGVIDAAVTSSLLETVESGDLISYGLIPEFVGRFPILVSLSALTENQLVQVLTEPKNALGKQYKKMFQMNGVKLHFTESALRLIARKAISKNTGARGLRSILENILMDAMYEIPDVRIGNDIIDAVVVDEEAVESKGSNGFGAKILYGKGALDRYLSQRKSKSKDIESPTTELEVETELPSVVAIM</sequence>
<evidence type="ECO:0000256" key="4">
    <source>
        <dbReference type="ARBA" id="ARBA00022840"/>
    </source>
</evidence>
<feature type="compositionally biased region" description="Gly residues" evidence="9">
    <location>
        <begin position="133"/>
        <end position="149"/>
    </location>
</feature>
<evidence type="ECO:0000256" key="8">
    <source>
        <dbReference type="ARBA" id="ARBA00061242"/>
    </source>
</evidence>
<feature type="region of interest" description="Disordered" evidence="9">
    <location>
        <begin position="132"/>
        <end position="151"/>
    </location>
</feature>
<evidence type="ECO:0000256" key="6">
    <source>
        <dbReference type="ARBA" id="ARBA00023128"/>
    </source>
</evidence>
<dbReference type="GO" id="GO:0140662">
    <property type="term" value="F:ATP-dependent protein folding chaperone"/>
    <property type="evidence" value="ECO:0007669"/>
    <property type="project" value="InterPro"/>
</dbReference>
<dbReference type="CDD" id="cd19497">
    <property type="entry name" value="RecA-like_ClpX"/>
    <property type="match status" value="1"/>
</dbReference>
<dbReference type="Proteomes" id="UP000796880">
    <property type="component" value="Unassembled WGS sequence"/>
</dbReference>
<dbReference type="PANTHER" id="PTHR48102">
    <property type="entry name" value="ATP-DEPENDENT CLP PROTEASE ATP-BINDING SUBUNIT CLPX-LIKE, MITOCHONDRIAL-RELATED"/>
    <property type="match status" value="1"/>
</dbReference>
<evidence type="ECO:0008006" key="14">
    <source>
        <dbReference type="Google" id="ProtNLM"/>
    </source>
</evidence>
<dbReference type="AlphaFoldDB" id="A0A8K0DLU9"/>
<dbReference type="Gene3D" id="3.40.50.300">
    <property type="entry name" value="P-loop containing nucleotide triphosphate hydrolases"/>
    <property type="match status" value="1"/>
</dbReference>
<evidence type="ECO:0000256" key="9">
    <source>
        <dbReference type="SAM" id="MobiDB-lite"/>
    </source>
</evidence>
<dbReference type="InterPro" id="IPR027417">
    <property type="entry name" value="P-loop_NTPase"/>
</dbReference>
<evidence type="ECO:0000256" key="5">
    <source>
        <dbReference type="ARBA" id="ARBA00022946"/>
    </source>
</evidence>
<evidence type="ECO:0000256" key="7">
    <source>
        <dbReference type="ARBA" id="ARBA00055633"/>
    </source>
</evidence>
<dbReference type="InterPro" id="IPR003593">
    <property type="entry name" value="AAA+_ATPase"/>
</dbReference>
<evidence type="ECO:0000313" key="13">
    <source>
        <dbReference type="Proteomes" id="UP000796880"/>
    </source>
</evidence>
<dbReference type="NCBIfam" id="NF003745">
    <property type="entry name" value="PRK05342.1"/>
    <property type="match status" value="1"/>
</dbReference>
<evidence type="ECO:0000256" key="2">
    <source>
        <dbReference type="ARBA" id="ARBA00022741"/>
    </source>
</evidence>
<name>A0A8K0DLU9_9ROSA</name>
<dbReference type="GO" id="GO:0051603">
    <property type="term" value="P:proteolysis involved in protein catabolic process"/>
    <property type="evidence" value="ECO:0007669"/>
    <property type="project" value="TreeGrafter"/>
</dbReference>
<keyword evidence="5" id="KW-0809">Transit peptide</keyword>
<dbReference type="NCBIfam" id="TIGR00382">
    <property type="entry name" value="clpX"/>
    <property type="match status" value="1"/>
</dbReference>
<comment type="subcellular location">
    <subcellularLocation>
        <location evidence="1">Mitochondrion</location>
    </subcellularLocation>
</comment>
<organism evidence="12 13">
    <name type="scientific">Rhamnella rubrinervis</name>
    <dbReference type="NCBI Taxonomy" id="2594499"/>
    <lineage>
        <taxon>Eukaryota</taxon>
        <taxon>Viridiplantae</taxon>
        <taxon>Streptophyta</taxon>
        <taxon>Embryophyta</taxon>
        <taxon>Tracheophyta</taxon>
        <taxon>Spermatophyta</taxon>
        <taxon>Magnoliopsida</taxon>
        <taxon>eudicotyledons</taxon>
        <taxon>Gunneridae</taxon>
        <taxon>Pentapetalae</taxon>
        <taxon>rosids</taxon>
        <taxon>fabids</taxon>
        <taxon>Rosales</taxon>
        <taxon>Rhamnaceae</taxon>
        <taxon>rhamnoid group</taxon>
        <taxon>Rhamneae</taxon>
        <taxon>Rhamnella</taxon>
    </lineage>
</organism>
<dbReference type="SMART" id="SM00382">
    <property type="entry name" value="AAA"/>
    <property type="match status" value="1"/>
</dbReference>
<dbReference type="FunFam" id="1.10.8.60:FF:000002">
    <property type="entry name" value="ATP-dependent Clp protease ATP-binding subunit ClpX"/>
    <property type="match status" value="1"/>
</dbReference>
<comment type="caution">
    <text evidence="12">The sequence shown here is derived from an EMBL/GenBank/DDBJ whole genome shotgun (WGS) entry which is preliminary data.</text>
</comment>